<dbReference type="VEuPathDB" id="MicrosporidiaDB:AEWD_100500"/>
<dbReference type="InterPro" id="IPR015433">
    <property type="entry name" value="PI3/4_kinase"/>
</dbReference>
<dbReference type="PROSITE" id="PS50290">
    <property type="entry name" value="PI3_4_KINASE_3"/>
    <property type="match status" value="1"/>
</dbReference>
<dbReference type="InterPro" id="IPR036940">
    <property type="entry name" value="PI3/4_kinase_cat_sf"/>
</dbReference>
<reference evidence="4" key="1">
    <citation type="journal article" date="2013" name="Eukaryot. Cell">
        <title>Extremely Reduced Levels of Heterozygosity in the Vertebrate Pathogen Encephalitozoon cuniculi.</title>
        <authorList>
            <person name="Selman M."/>
            <person name="Sak B."/>
            <person name="Kvac M."/>
            <person name="Farinelli L."/>
            <person name="Weiss L.M."/>
            <person name="Corradi N."/>
        </authorList>
    </citation>
    <scope>NUCLEOTIDE SEQUENCE</scope>
</reference>
<dbReference type="VEuPathDB" id="MicrosporidiaDB:AEWR_100500"/>
<dbReference type="Gene3D" id="1.10.1070.11">
    <property type="entry name" value="Phosphatidylinositol 3-/4-kinase, catalytic domain"/>
    <property type="match status" value="1"/>
</dbReference>
<dbReference type="InterPro" id="IPR000403">
    <property type="entry name" value="PI3/4_kinase_cat_dom"/>
</dbReference>
<dbReference type="AlphaFoldDB" id="M1KLS1"/>
<dbReference type="Pfam" id="PF00454">
    <property type="entry name" value="PI3_PI4_kinase"/>
    <property type="match status" value="1"/>
</dbReference>
<dbReference type="EMBL" id="KC513615">
    <property type="protein sequence ID" value="AGE96271.1"/>
    <property type="molecule type" value="Genomic_DNA"/>
</dbReference>
<dbReference type="GO" id="GO:0048015">
    <property type="term" value="P:phosphatidylinositol-mediated signaling"/>
    <property type="evidence" value="ECO:0007669"/>
    <property type="project" value="TreeGrafter"/>
</dbReference>
<evidence type="ECO:0000313" key="4">
    <source>
        <dbReference type="EMBL" id="AGE96271.1"/>
    </source>
</evidence>
<organism evidence="4">
    <name type="scientific">Encephalitozoon cuniculi</name>
    <name type="common">Microsporidian parasite</name>
    <dbReference type="NCBI Taxonomy" id="6035"/>
    <lineage>
        <taxon>Eukaryota</taxon>
        <taxon>Fungi</taxon>
        <taxon>Fungi incertae sedis</taxon>
        <taxon>Microsporidia</taxon>
        <taxon>Unikaryonidae</taxon>
        <taxon>Encephalitozoon</taxon>
    </lineage>
</organism>
<gene>
    <name evidence="4" type="ORF">ECU10_0590</name>
</gene>
<protein>
    <submittedName>
        <fullName evidence="4">Phosphatidyl inositol-3-kinase</fullName>
    </submittedName>
</protein>
<keyword evidence="1" id="KW-0808">Transferase</keyword>
<dbReference type="GO" id="GO:0046854">
    <property type="term" value="P:phosphatidylinositol phosphate biosynthetic process"/>
    <property type="evidence" value="ECO:0007669"/>
    <property type="project" value="InterPro"/>
</dbReference>
<dbReference type="VEuPathDB" id="MicrosporidiaDB:AEWQ_100500"/>
<dbReference type="Gene3D" id="3.30.1010.10">
    <property type="entry name" value="Phosphatidylinositol 3-kinase Catalytic Subunit, Chain A, domain 4"/>
    <property type="match status" value="1"/>
</dbReference>
<accession>M1KLS1</accession>
<dbReference type="GO" id="GO:0016020">
    <property type="term" value="C:membrane"/>
    <property type="evidence" value="ECO:0007669"/>
    <property type="project" value="TreeGrafter"/>
</dbReference>
<dbReference type="InterPro" id="IPR011009">
    <property type="entry name" value="Kinase-like_dom_sf"/>
</dbReference>
<name>M1KLS1_ENCCN</name>
<evidence type="ECO:0000256" key="1">
    <source>
        <dbReference type="ARBA" id="ARBA00022679"/>
    </source>
</evidence>
<dbReference type="SMART" id="SM00146">
    <property type="entry name" value="PI3Kc"/>
    <property type="match status" value="1"/>
</dbReference>
<keyword evidence="2 4" id="KW-0418">Kinase</keyword>
<evidence type="ECO:0000259" key="3">
    <source>
        <dbReference type="PROSITE" id="PS50290"/>
    </source>
</evidence>
<dbReference type="PANTHER" id="PTHR10048">
    <property type="entry name" value="PHOSPHATIDYLINOSITOL KINASE"/>
    <property type="match status" value="1"/>
</dbReference>
<dbReference type="VEuPathDB" id="MicrosporidiaDB:M970_100500"/>
<dbReference type="GO" id="GO:0052742">
    <property type="term" value="F:phosphatidylinositol kinase activity"/>
    <property type="evidence" value="ECO:0007669"/>
    <property type="project" value="TreeGrafter"/>
</dbReference>
<dbReference type="VEuPathDB" id="MicrosporidiaDB:ECU10_0590"/>
<sequence>MWRYQNTRKYRPMEEWDGDVFTWNAGKEDIYTLIESILRLLKNGCKGMENMVVKYLGTGATDSLYMYFPWLRGRDLESRLSVEHQIDRFWKIRFELHEERTNSMDRYEDIVSSFLALDTKCGILGKLEGQMALVDEIRRIYSITSQGSPRKKRLREYRLHGTLCLHPGAGSMRLYASLFSLDATVKEIIFPEIEIFPSSTFPILVPLRTDRGVSRIIYKKGDDLTRDLFVLETIRYMSRLMGVDLVTYKVIPLSRKEGIIEVVDGIDFTRIRSRKDLEMYIEEDRDPRHQESFEKRKVFVSTLCGYSVACYVMGIGDRNPGNMMVTRDGKFFHIDFSHVFGRDPKPISSRITIARPIRDYLVNDELIYQDFLARSGEAFLQIRRSCRKIFVLWCILAQNRIFQFDLNEIIPFAQARLRMEMSEQRALELFEKEIRGAVGSLKTSVAHLINRVGMFLRR</sequence>
<dbReference type="SUPFAM" id="SSF56112">
    <property type="entry name" value="Protein kinase-like (PK-like)"/>
    <property type="match status" value="1"/>
</dbReference>
<feature type="domain" description="PI3K/PI4K catalytic" evidence="3">
    <location>
        <begin position="189"/>
        <end position="442"/>
    </location>
</feature>
<proteinExistence type="predicted"/>
<evidence type="ECO:0000256" key="2">
    <source>
        <dbReference type="ARBA" id="ARBA00022777"/>
    </source>
</evidence>
<dbReference type="GO" id="GO:0005737">
    <property type="term" value="C:cytoplasm"/>
    <property type="evidence" value="ECO:0007669"/>
    <property type="project" value="TreeGrafter"/>
</dbReference>